<feature type="region of interest" description="Disordered" evidence="6">
    <location>
        <begin position="468"/>
        <end position="554"/>
    </location>
</feature>
<keyword evidence="3" id="KW-0288">FMN</keyword>
<dbReference type="SUPFAM" id="SSF51395">
    <property type="entry name" value="FMN-linked oxidoreductases"/>
    <property type="match status" value="1"/>
</dbReference>
<dbReference type="GO" id="GO:0000049">
    <property type="term" value="F:tRNA binding"/>
    <property type="evidence" value="ECO:0007669"/>
    <property type="project" value="InterPro"/>
</dbReference>
<dbReference type="InterPro" id="IPR013785">
    <property type="entry name" value="Aldolase_TIM"/>
</dbReference>
<dbReference type="InterPro" id="IPR052582">
    <property type="entry name" value="tRNA-DUS-like"/>
</dbReference>
<evidence type="ECO:0000256" key="1">
    <source>
        <dbReference type="ARBA" id="ARBA00001917"/>
    </source>
</evidence>
<evidence type="ECO:0000313" key="9">
    <source>
        <dbReference type="Proteomes" id="UP000887568"/>
    </source>
</evidence>
<feature type="compositionally biased region" description="Basic and acidic residues" evidence="6">
    <location>
        <begin position="516"/>
        <end position="526"/>
    </location>
</feature>
<evidence type="ECO:0000256" key="6">
    <source>
        <dbReference type="SAM" id="MobiDB-lite"/>
    </source>
</evidence>
<keyword evidence="5" id="KW-0560">Oxidoreductase</keyword>
<dbReference type="CTD" id="54920"/>
<dbReference type="PROSITE" id="PS01136">
    <property type="entry name" value="UPF0034"/>
    <property type="match status" value="1"/>
</dbReference>
<evidence type="ECO:0000313" key="8">
    <source>
        <dbReference type="EnsemblMetazoa" id="XP_038050371.1"/>
    </source>
</evidence>
<reference evidence="8" key="1">
    <citation type="submission" date="2022-11" db="UniProtKB">
        <authorList>
            <consortium name="EnsemblMetazoa"/>
        </authorList>
    </citation>
    <scope>IDENTIFICATION</scope>
</reference>
<organism evidence="8 9">
    <name type="scientific">Patiria miniata</name>
    <name type="common">Bat star</name>
    <name type="synonym">Asterina miniata</name>
    <dbReference type="NCBI Taxonomy" id="46514"/>
    <lineage>
        <taxon>Eukaryota</taxon>
        <taxon>Metazoa</taxon>
        <taxon>Echinodermata</taxon>
        <taxon>Eleutherozoa</taxon>
        <taxon>Asterozoa</taxon>
        <taxon>Asteroidea</taxon>
        <taxon>Valvatacea</taxon>
        <taxon>Valvatida</taxon>
        <taxon>Asterinidae</taxon>
        <taxon>Patiria</taxon>
    </lineage>
</organism>
<dbReference type="GO" id="GO:0005737">
    <property type="term" value="C:cytoplasm"/>
    <property type="evidence" value="ECO:0007669"/>
    <property type="project" value="TreeGrafter"/>
</dbReference>
<protein>
    <recommendedName>
        <fullName evidence="7">DUS-like FMN-binding domain-containing protein</fullName>
    </recommendedName>
</protein>
<dbReference type="Gene3D" id="3.30.160.20">
    <property type="match status" value="1"/>
</dbReference>
<keyword evidence="9" id="KW-1185">Reference proteome</keyword>
<evidence type="ECO:0000259" key="7">
    <source>
        <dbReference type="Pfam" id="PF01207"/>
    </source>
</evidence>
<accession>A0A913ZH41</accession>
<dbReference type="CDD" id="cd02801">
    <property type="entry name" value="DUS_like_FMN"/>
    <property type="match status" value="1"/>
</dbReference>
<dbReference type="InterPro" id="IPR035587">
    <property type="entry name" value="DUS-like_FMN-bd"/>
</dbReference>
<evidence type="ECO:0000256" key="4">
    <source>
        <dbReference type="ARBA" id="ARBA00022694"/>
    </source>
</evidence>
<dbReference type="EnsemblMetazoa" id="XM_038194443.1">
    <property type="protein sequence ID" value="XP_038050371.1"/>
    <property type="gene ID" value="LOC119723663"/>
</dbReference>
<evidence type="ECO:0000256" key="3">
    <source>
        <dbReference type="ARBA" id="ARBA00022643"/>
    </source>
</evidence>
<dbReference type="GeneID" id="119723663"/>
<dbReference type="Gene3D" id="3.20.20.70">
    <property type="entry name" value="Aldolase class I"/>
    <property type="match status" value="1"/>
</dbReference>
<evidence type="ECO:0000256" key="5">
    <source>
        <dbReference type="ARBA" id="ARBA00023002"/>
    </source>
</evidence>
<dbReference type="OMA" id="XENDVAG"/>
<dbReference type="Proteomes" id="UP000887568">
    <property type="component" value="Unplaced"/>
</dbReference>
<dbReference type="PANTHER" id="PTHR45936">
    <property type="entry name" value="TRNA-DIHYDROURIDINE(20) SYNTHASE [NAD(P)+]-LIKE"/>
    <property type="match status" value="1"/>
</dbReference>
<keyword evidence="4" id="KW-0819">tRNA processing</keyword>
<keyword evidence="2" id="KW-0285">Flavoprotein</keyword>
<dbReference type="GO" id="GO:0050660">
    <property type="term" value="F:flavin adenine dinucleotide binding"/>
    <property type="evidence" value="ECO:0007669"/>
    <property type="project" value="InterPro"/>
</dbReference>
<feature type="domain" description="DUS-like FMN-binding" evidence="7">
    <location>
        <begin position="42"/>
        <end position="286"/>
    </location>
</feature>
<dbReference type="AlphaFoldDB" id="A0A913ZH41"/>
<name>A0A913ZH41_PATMI</name>
<dbReference type="SUPFAM" id="SSF54768">
    <property type="entry name" value="dsRNA-binding domain-like"/>
    <property type="match status" value="1"/>
</dbReference>
<dbReference type="OrthoDB" id="10262250at2759"/>
<dbReference type="Pfam" id="PF01207">
    <property type="entry name" value="Dus"/>
    <property type="match status" value="1"/>
</dbReference>
<dbReference type="RefSeq" id="XP_038050371.1">
    <property type="nucleotide sequence ID" value="XM_038194443.1"/>
</dbReference>
<dbReference type="PANTHER" id="PTHR45936:SF1">
    <property type="entry name" value="TRNA-DIHYDROURIDINE(20) SYNTHASE [NAD(P)+]-LIKE"/>
    <property type="match status" value="1"/>
</dbReference>
<sequence>MLSCRVIKPAALKSRRDMSNAEDTESGGGAMGNRLTYANKVILAPMVRVGTLPTRLLALDYGADIVYCEEIIDHKMLQCERIENDILGTVDYVTRNGKVAFRTCDKERDKVVFQMGTSDPDRALRVAKLLENDVAGIDINMGCPKEYSTKGGMGAALLTEPDKILKILTTLVQGISKPVTCKVRLLPSMEDTLALARTIESTGVAALAVHGRTKVERPQHAVNCEAIKAVANAVSIPVIANGGSKEHITTYEDIERFRQQTQASSVMIAREAQWNTSIFRRQGKLPHDDVIKGYLKYAVDYENPHANSKFCVLQLLHGNEELSSHLAVLKTKNMAEVCKIWGMEGYYDKVNELHRLARERKENAFGFKKRRLEDGTELFEMKVKYFRKDYLTTQTPMDILNRLVCHNQLPRPQFTLEVDESEKNYRAILTIDGKKYTSTQWEISKTFAKQGATKVCLHVMGLLDVSRPLHHKQQTEDKTTQELKPTAGGETNKDVTHNSQSREVATGLDATVFDRGTGEESRHIESSRSPCEIEAGKESMSGGQMSNDELGKGANNIVDGLKYVQSQTDSS</sequence>
<dbReference type="CDD" id="cd19871">
    <property type="entry name" value="DSRM_DUS2L"/>
    <property type="match status" value="1"/>
</dbReference>
<proteinExistence type="predicted"/>
<dbReference type="GO" id="GO:0017150">
    <property type="term" value="F:tRNA dihydrouridine synthase activity"/>
    <property type="evidence" value="ECO:0007669"/>
    <property type="project" value="InterPro"/>
</dbReference>
<comment type="cofactor">
    <cofactor evidence="1">
        <name>FMN</name>
        <dbReference type="ChEBI" id="CHEBI:58210"/>
    </cofactor>
</comment>
<dbReference type="InterPro" id="IPR018517">
    <property type="entry name" value="tRNA_hU_synthase_CS"/>
</dbReference>
<evidence type="ECO:0000256" key="2">
    <source>
        <dbReference type="ARBA" id="ARBA00022630"/>
    </source>
</evidence>
<dbReference type="InterPro" id="IPR044463">
    <property type="entry name" value="DUS2_DSRM"/>
</dbReference>